<dbReference type="InterPro" id="IPR028098">
    <property type="entry name" value="Glyco_trans_4-like_N"/>
</dbReference>
<dbReference type="Gene3D" id="3.40.50.2000">
    <property type="entry name" value="Glycogen Phosphorylase B"/>
    <property type="match status" value="2"/>
</dbReference>
<keyword evidence="2 4" id="KW-0808">Transferase</keyword>
<sequence>MSHEIGVLSLYEGFFRGGARILHTDVLAGLHDRGQQHRVLSILGQVYREATFQWMQDDPCYRRLVAAGIPVTALRDGDRGPAAFDERELALFRQQAAAAHVVLTLKEQPLRLVNQAGWGGPVVTCLHRSDPENQGSALTQLRTAVDAGRIAALVCCAESTRSAYRAVGLPDGLLHVIPNGVDLRRFRPDGQARTRMRGALGITHDALVVAFAARYDAMKNVSLFLAAAALFLAEHPSAHVLMCGTGMTPGNEWLLADLRVAGLEGCDRIHLLGVRDDPQALYATADVVALTSAFGEAAPLCLIEGLLCGAVPVATDVGDCASITAGLGLLTPPDAGAIAAAWSEAAARRGELTPALLAARARFGRRRMLTSYAALIRRAAGVGARRRAVQALEPVG</sequence>
<evidence type="ECO:0000313" key="5">
    <source>
        <dbReference type="Proteomes" id="UP000677913"/>
    </source>
</evidence>
<dbReference type="SUPFAM" id="SSF53756">
    <property type="entry name" value="UDP-Glycosyltransferase/glycogen phosphorylase"/>
    <property type="match status" value="1"/>
</dbReference>
<dbReference type="Pfam" id="PF13439">
    <property type="entry name" value="Glyco_transf_4"/>
    <property type="match status" value="1"/>
</dbReference>
<keyword evidence="1 4" id="KW-0328">Glycosyltransferase</keyword>
<proteinExistence type="predicted"/>
<comment type="caution">
    <text evidence="4">The sequence shown here is derived from an EMBL/GenBank/DDBJ whole genome shotgun (WGS) entry which is preliminary data.</text>
</comment>
<reference evidence="4" key="1">
    <citation type="submission" date="2021-04" db="EMBL/GenBank/DDBJ databases">
        <title>Genome based classification of Actinospica acidithermotolerans sp. nov., an actinobacterium isolated from an Indonesian hot spring.</title>
        <authorList>
            <person name="Kusuma A.B."/>
            <person name="Putra K.E."/>
            <person name="Nafisah S."/>
            <person name="Loh J."/>
            <person name="Nouioui I."/>
            <person name="Goodfellow M."/>
        </authorList>
    </citation>
    <scope>NUCLEOTIDE SEQUENCE</scope>
    <source>
        <strain evidence="4">DSM 45618</strain>
    </source>
</reference>
<name>A0A8J7WJE8_9ACTN</name>
<protein>
    <submittedName>
        <fullName evidence="4">Glycosyltransferase</fullName>
        <ecNumber evidence="4">2.4.-.-</ecNumber>
    </submittedName>
</protein>
<accession>A0A8J7WJE8</accession>
<evidence type="ECO:0000259" key="3">
    <source>
        <dbReference type="Pfam" id="PF13439"/>
    </source>
</evidence>
<dbReference type="EC" id="2.4.-.-" evidence="4"/>
<dbReference type="Proteomes" id="UP000677913">
    <property type="component" value="Unassembled WGS sequence"/>
</dbReference>
<feature type="domain" description="Glycosyltransferase subfamily 4-like N-terminal" evidence="3">
    <location>
        <begin position="17"/>
        <end position="185"/>
    </location>
</feature>
<evidence type="ECO:0000256" key="1">
    <source>
        <dbReference type="ARBA" id="ARBA00022676"/>
    </source>
</evidence>
<dbReference type="RefSeq" id="WP_211467078.1">
    <property type="nucleotide sequence ID" value="NZ_JAGSXH010000026.1"/>
</dbReference>
<dbReference type="Pfam" id="PF13692">
    <property type="entry name" value="Glyco_trans_1_4"/>
    <property type="match status" value="1"/>
</dbReference>
<dbReference type="EMBL" id="JAGSXH010000026">
    <property type="protein sequence ID" value="MBS2963406.1"/>
    <property type="molecule type" value="Genomic_DNA"/>
</dbReference>
<dbReference type="AlphaFoldDB" id="A0A8J7WJE8"/>
<dbReference type="PANTHER" id="PTHR12526:SF510">
    <property type="entry name" value="D-INOSITOL 3-PHOSPHATE GLYCOSYLTRANSFERASE"/>
    <property type="match status" value="1"/>
</dbReference>
<dbReference type="GO" id="GO:0016757">
    <property type="term" value="F:glycosyltransferase activity"/>
    <property type="evidence" value="ECO:0007669"/>
    <property type="project" value="UniProtKB-KW"/>
</dbReference>
<dbReference type="PANTHER" id="PTHR12526">
    <property type="entry name" value="GLYCOSYLTRANSFERASE"/>
    <property type="match status" value="1"/>
</dbReference>
<gene>
    <name evidence="4" type="ORF">KGA66_10140</name>
</gene>
<organism evidence="4 5">
    <name type="scientific">Actinocrinis puniceicyclus</name>
    <dbReference type="NCBI Taxonomy" id="977794"/>
    <lineage>
        <taxon>Bacteria</taxon>
        <taxon>Bacillati</taxon>
        <taxon>Actinomycetota</taxon>
        <taxon>Actinomycetes</taxon>
        <taxon>Catenulisporales</taxon>
        <taxon>Actinospicaceae</taxon>
        <taxon>Actinocrinis</taxon>
    </lineage>
</organism>
<evidence type="ECO:0000256" key="2">
    <source>
        <dbReference type="ARBA" id="ARBA00022679"/>
    </source>
</evidence>
<keyword evidence="5" id="KW-1185">Reference proteome</keyword>
<evidence type="ECO:0000313" key="4">
    <source>
        <dbReference type="EMBL" id="MBS2963406.1"/>
    </source>
</evidence>